<dbReference type="Gene3D" id="1.10.150.240">
    <property type="entry name" value="Putative phosphatase, domain 2"/>
    <property type="match status" value="1"/>
</dbReference>
<dbReference type="InterPro" id="IPR006439">
    <property type="entry name" value="HAD-SF_hydro_IA"/>
</dbReference>
<dbReference type="PANTHER" id="PTHR43434:SF1">
    <property type="entry name" value="PHOSPHOGLYCOLATE PHOSPHATASE"/>
    <property type="match status" value="1"/>
</dbReference>
<name>A0A1U7M7C2_TISCR</name>
<dbReference type="EC" id="3.1.3.-" evidence="1"/>
<dbReference type="EMBL" id="LTDM01000011">
    <property type="protein sequence ID" value="OLS03212.1"/>
    <property type="molecule type" value="Genomic_DNA"/>
</dbReference>
<comment type="caution">
    <text evidence="1">The sequence shown here is derived from an EMBL/GenBank/DDBJ whole genome shotgun (WGS) entry which is preliminary data.</text>
</comment>
<gene>
    <name evidence="1" type="ORF">TICRE_09130</name>
</gene>
<protein>
    <submittedName>
        <fullName evidence="1">Phosphorylated carbohydrates phosphatase</fullName>
        <ecNumber evidence="1">3.1.3.-</ecNumber>
    </submittedName>
</protein>
<dbReference type="NCBIfam" id="TIGR01509">
    <property type="entry name" value="HAD-SF-IA-v3"/>
    <property type="match status" value="1"/>
</dbReference>
<dbReference type="InterPro" id="IPR023214">
    <property type="entry name" value="HAD_sf"/>
</dbReference>
<dbReference type="InterPro" id="IPR023198">
    <property type="entry name" value="PGP-like_dom2"/>
</dbReference>
<reference evidence="1 2" key="1">
    <citation type="submission" date="2016-02" db="EMBL/GenBank/DDBJ databases">
        <title>Genome sequence of Tissierella creatinophila DSM 6911.</title>
        <authorList>
            <person name="Poehlein A."/>
            <person name="Daniel R."/>
        </authorList>
    </citation>
    <scope>NUCLEOTIDE SEQUENCE [LARGE SCALE GENOMIC DNA]</scope>
    <source>
        <strain evidence="1 2">DSM 6911</strain>
    </source>
</reference>
<organism evidence="1 2">
    <name type="scientific">Tissierella creatinophila DSM 6911</name>
    <dbReference type="NCBI Taxonomy" id="1123403"/>
    <lineage>
        <taxon>Bacteria</taxon>
        <taxon>Bacillati</taxon>
        <taxon>Bacillota</taxon>
        <taxon>Tissierellia</taxon>
        <taxon>Tissierellales</taxon>
        <taxon>Tissierellaceae</taxon>
        <taxon>Tissierella</taxon>
    </lineage>
</organism>
<dbReference type="GO" id="GO:0006281">
    <property type="term" value="P:DNA repair"/>
    <property type="evidence" value="ECO:0007669"/>
    <property type="project" value="TreeGrafter"/>
</dbReference>
<evidence type="ECO:0000313" key="2">
    <source>
        <dbReference type="Proteomes" id="UP000186112"/>
    </source>
</evidence>
<sequence>MKAAVFDFDGTLADSMEFWENLAKNYLESIEIKAEDDLNKALEKLTLDEGISYMKERYSIKKDNNTIKDEMDNLLLNYYKNKVQLKPYVIEFLDRLKTKETRIAIASVTDEKLIQSVLNRYDILDYFEFIQTCENTGLSKNDEMFFKVLYKNLNLEPGEIFLFEDSLFSMRVAKRVGLNIVGVEDSVAFKDLDKILEVSDFYIKDFKEAIDVLTI</sequence>
<dbReference type="InterPro" id="IPR050155">
    <property type="entry name" value="HAD-like_hydrolase_sf"/>
</dbReference>
<dbReference type="SFLD" id="SFLDS00003">
    <property type="entry name" value="Haloacid_Dehalogenase"/>
    <property type="match status" value="1"/>
</dbReference>
<dbReference type="RefSeq" id="WP_075725604.1">
    <property type="nucleotide sequence ID" value="NZ_LTDM01000011.1"/>
</dbReference>
<dbReference type="SUPFAM" id="SSF56784">
    <property type="entry name" value="HAD-like"/>
    <property type="match status" value="1"/>
</dbReference>
<dbReference type="PANTHER" id="PTHR43434">
    <property type="entry name" value="PHOSPHOGLYCOLATE PHOSPHATASE"/>
    <property type="match status" value="1"/>
</dbReference>
<dbReference type="InterPro" id="IPR041492">
    <property type="entry name" value="HAD_2"/>
</dbReference>
<dbReference type="GO" id="GO:0008967">
    <property type="term" value="F:phosphoglycolate phosphatase activity"/>
    <property type="evidence" value="ECO:0007669"/>
    <property type="project" value="TreeGrafter"/>
</dbReference>
<proteinExistence type="predicted"/>
<dbReference type="Proteomes" id="UP000186112">
    <property type="component" value="Unassembled WGS sequence"/>
</dbReference>
<evidence type="ECO:0000313" key="1">
    <source>
        <dbReference type="EMBL" id="OLS03212.1"/>
    </source>
</evidence>
<dbReference type="Gene3D" id="3.40.50.1000">
    <property type="entry name" value="HAD superfamily/HAD-like"/>
    <property type="match status" value="1"/>
</dbReference>
<accession>A0A1U7M7C2</accession>
<dbReference type="AlphaFoldDB" id="A0A1U7M7C2"/>
<dbReference type="SFLD" id="SFLDG01129">
    <property type="entry name" value="C1.5:_HAD__Beta-PGM__Phosphata"/>
    <property type="match status" value="1"/>
</dbReference>
<keyword evidence="2" id="KW-1185">Reference proteome</keyword>
<keyword evidence="1" id="KW-0378">Hydrolase</keyword>
<dbReference type="InterPro" id="IPR036412">
    <property type="entry name" value="HAD-like_sf"/>
</dbReference>
<dbReference type="Pfam" id="PF13419">
    <property type="entry name" value="HAD_2"/>
    <property type="match status" value="1"/>
</dbReference>
<dbReference type="OrthoDB" id="9797743at2"/>